<dbReference type="RefSeq" id="WP_078806974.1">
    <property type="nucleotide sequence ID" value="NZ_FUXI01000009.1"/>
</dbReference>
<dbReference type="GO" id="GO:0008379">
    <property type="term" value="F:thioredoxin peroxidase activity"/>
    <property type="evidence" value="ECO:0007669"/>
    <property type="project" value="InterPro"/>
</dbReference>
<dbReference type="EMBL" id="FUXI01000009">
    <property type="protein sequence ID" value="SJZ64747.1"/>
    <property type="molecule type" value="Genomic_DNA"/>
</dbReference>
<keyword evidence="2" id="KW-0049">Antioxidant</keyword>
<dbReference type="SUPFAM" id="SSF52833">
    <property type="entry name" value="Thioredoxin-like"/>
    <property type="match status" value="1"/>
</dbReference>
<dbReference type="Pfam" id="PF00578">
    <property type="entry name" value="AhpC-TSA"/>
    <property type="match status" value="1"/>
</dbReference>
<evidence type="ECO:0000256" key="4">
    <source>
        <dbReference type="ARBA" id="ARBA00023284"/>
    </source>
</evidence>
<dbReference type="STRING" id="263852.SAMN02745116_01049"/>
<gene>
    <name evidence="6" type="ORF">SAMN02745116_01049</name>
</gene>
<evidence type="ECO:0000259" key="5">
    <source>
        <dbReference type="PROSITE" id="PS51352"/>
    </source>
</evidence>
<evidence type="ECO:0000256" key="2">
    <source>
        <dbReference type="ARBA" id="ARBA00022862"/>
    </source>
</evidence>
<reference evidence="6 7" key="1">
    <citation type="submission" date="2017-02" db="EMBL/GenBank/DDBJ databases">
        <authorList>
            <person name="Peterson S.W."/>
        </authorList>
    </citation>
    <scope>NUCLEOTIDE SEQUENCE [LARGE SCALE GENOMIC DNA]</scope>
    <source>
        <strain evidence="6 7">ATCC BAA-1030</strain>
    </source>
</reference>
<dbReference type="InterPro" id="IPR002065">
    <property type="entry name" value="TPX"/>
</dbReference>
<feature type="domain" description="Thioredoxin" evidence="5">
    <location>
        <begin position="18"/>
        <end position="163"/>
    </location>
</feature>
<dbReference type="InterPro" id="IPR000866">
    <property type="entry name" value="AhpC/TSA"/>
</dbReference>
<dbReference type="CDD" id="cd03014">
    <property type="entry name" value="PRX_Atyp2cys"/>
    <property type="match status" value="1"/>
</dbReference>
<keyword evidence="7" id="KW-1185">Reference proteome</keyword>
<dbReference type="OrthoDB" id="9781543at2"/>
<keyword evidence="3" id="KW-1015">Disulfide bond</keyword>
<evidence type="ECO:0000256" key="3">
    <source>
        <dbReference type="ARBA" id="ARBA00023157"/>
    </source>
</evidence>
<dbReference type="PANTHER" id="PTHR43110:SF1">
    <property type="entry name" value="THIOL PEROXIDASE"/>
    <property type="match status" value="1"/>
</dbReference>
<dbReference type="InterPro" id="IPR050455">
    <property type="entry name" value="Tpx_Peroxidase_subfamily"/>
</dbReference>
<keyword evidence="1 6" id="KW-0575">Peroxidase</keyword>
<sequence>MFITRHNEVKYELSGNTVKIGEIAPNFTLKNTKGENISLTELNDKPLLISVVPDINTPVCSIQTARFNQEIGKIKDIHFITISTNKPEDFTHWCAAQGIENLEFLSDSEGIFGKNYGIYIETLNVDARATFVIDTKGVLLYEEIVPEMTNEPDYERAIKEIQGIL</sequence>
<protein>
    <submittedName>
        <fullName evidence="6">Thiol peroxidase, atypical 2-Cys peroxiredoxin</fullName>
    </submittedName>
</protein>
<keyword evidence="1 6" id="KW-0560">Oxidoreductase</keyword>
<dbReference type="Proteomes" id="UP000190328">
    <property type="component" value="Unassembled WGS sequence"/>
</dbReference>
<organism evidence="6 7">
    <name type="scientific">Pilibacter termitis</name>
    <dbReference type="NCBI Taxonomy" id="263852"/>
    <lineage>
        <taxon>Bacteria</taxon>
        <taxon>Bacillati</taxon>
        <taxon>Bacillota</taxon>
        <taxon>Bacilli</taxon>
        <taxon>Lactobacillales</taxon>
        <taxon>Enterococcaceae</taxon>
        <taxon>Pilibacter</taxon>
    </lineage>
</organism>
<dbReference type="PANTHER" id="PTHR43110">
    <property type="entry name" value="THIOL PEROXIDASE"/>
    <property type="match status" value="1"/>
</dbReference>
<keyword evidence="4" id="KW-0676">Redox-active center</keyword>
<accession>A0A1T4MD05</accession>
<evidence type="ECO:0000313" key="7">
    <source>
        <dbReference type="Proteomes" id="UP000190328"/>
    </source>
</evidence>
<dbReference type="PROSITE" id="PS51352">
    <property type="entry name" value="THIOREDOXIN_2"/>
    <property type="match status" value="1"/>
</dbReference>
<evidence type="ECO:0000313" key="6">
    <source>
        <dbReference type="EMBL" id="SJZ64747.1"/>
    </source>
</evidence>
<evidence type="ECO:0000256" key="1">
    <source>
        <dbReference type="ARBA" id="ARBA00022559"/>
    </source>
</evidence>
<dbReference type="AlphaFoldDB" id="A0A1T4MD05"/>
<name>A0A1T4MD05_9ENTE</name>
<dbReference type="NCBIfam" id="NF001808">
    <property type="entry name" value="PRK00522.1"/>
    <property type="match status" value="1"/>
</dbReference>
<dbReference type="Gene3D" id="3.40.30.10">
    <property type="entry name" value="Glutaredoxin"/>
    <property type="match status" value="1"/>
</dbReference>
<dbReference type="InterPro" id="IPR036249">
    <property type="entry name" value="Thioredoxin-like_sf"/>
</dbReference>
<dbReference type="InterPro" id="IPR013766">
    <property type="entry name" value="Thioredoxin_domain"/>
</dbReference>
<proteinExistence type="predicted"/>